<accession>A0A0A8ZWL3</accession>
<protein>
    <submittedName>
        <fullName evidence="1">Uncharacterized protein</fullName>
    </submittedName>
</protein>
<reference evidence="1" key="2">
    <citation type="journal article" date="2015" name="Data Brief">
        <title>Shoot transcriptome of the giant reed, Arundo donax.</title>
        <authorList>
            <person name="Barrero R.A."/>
            <person name="Guerrero F.D."/>
            <person name="Moolhuijzen P."/>
            <person name="Goolsby J.A."/>
            <person name="Tidwell J."/>
            <person name="Bellgard S.E."/>
            <person name="Bellgard M.I."/>
        </authorList>
    </citation>
    <scope>NUCLEOTIDE SEQUENCE</scope>
    <source>
        <tissue evidence="1">Shoot tissue taken approximately 20 cm above the soil surface</tissue>
    </source>
</reference>
<name>A0A0A8ZWL3_ARUDO</name>
<dbReference type="AlphaFoldDB" id="A0A0A8ZWL3"/>
<proteinExistence type="predicted"/>
<dbReference type="EMBL" id="GBRH01258723">
    <property type="protein sequence ID" value="JAD39172.1"/>
    <property type="molecule type" value="Transcribed_RNA"/>
</dbReference>
<sequence>MISSLVFLSFDRTENPIHTHIFVLRCYMRLI</sequence>
<reference evidence="1" key="1">
    <citation type="submission" date="2014-09" db="EMBL/GenBank/DDBJ databases">
        <authorList>
            <person name="Magalhaes I.L.F."/>
            <person name="Oliveira U."/>
            <person name="Santos F.R."/>
            <person name="Vidigal T.H.D.A."/>
            <person name="Brescovit A.D."/>
            <person name="Santos A.J."/>
        </authorList>
    </citation>
    <scope>NUCLEOTIDE SEQUENCE</scope>
    <source>
        <tissue evidence="1">Shoot tissue taken approximately 20 cm above the soil surface</tissue>
    </source>
</reference>
<organism evidence="1">
    <name type="scientific">Arundo donax</name>
    <name type="common">Giant reed</name>
    <name type="synonym">Donax arundinaceus</name>
    <dbReference type="NCBI Taxonomy" id="35708"/>
    <lineage>
        <taxon>Eukaryota</taxon>
        <taxon>Viridiplantae</taxon>
        <taxon>Streptophyta</taxon>
        <taxon>Embryophyta</taxon>
        <taxon>Tracheophyta</taxon>
        <taxon>Spermatophyta</taxon>
        <taxon>Magnoliopsida</taxon>
        <taxon>Liliopsida</taxon>
        <taxon>Poales</taxon>
        <taxon>Poaceae</taxon>
        <taxon>PACMAD clade</taxon>
        <taxon>Arundinoideae</taxon>
        <taxon>Arundineae</taxon>
        <taxon>Arundo</taxon>
    </lineage>
</organism>
<evidence type="ECO:0000313" key="1">
    <source>
        <dbReference type="EMBL" id="JAD39172.1"/>
    </source>
</evidence>